<dbReference type="Proteomes" id="UP001626536">
    <property type="component" value="Plasmid pRX1"/>
</dbReference>
<proteinExistence type="predicted"/>
<evidence type="ECO:0000313" key="3">
    <source>
        <dbReference type="Proteomes" id="UP001626536"/>
    </source>
</evidence>
<protein>
    <submittedName>
        <fullName evidence="2">Uncharacterized protein</fullName>
    </submittedName>
</protein>
<keyword evidence="2" id="KW-0614">Plasmid</keyword>
<sequence length="91" mass="10329">MKLLRIIVLVACAAYGAIIGGANLAQATPMNGVLPVAPAGLPVEHVQFPCVFPFNCGYGYYGGGYYAPGYYGHRYYGHRYYRHRYYRRHYR</sequence>
<geneLocation type="plasmid" evidence="2 3">
    <name>pRX1</name>
</geneLocation>
<feature type="signal peptide" evidence="1">
    <location>
        <begin position="1"/>
        <end position="27"/>
    </location>
</feature>
<name>A0ABZ0HXV1_9HYPH</name>
<accession>A0ABZ0HXV1</accession>
<organism evidence="2 3">
    <name type="scientific">Methylocapsa polymorpha</name>
    <dbReference type="NCBI Taxonomy" id="3080828"/>
    <lineage>
        <taxon>Bacteria</taxon>
        <taxon>Pseudomonadati</taxon>
        <taxon>Pseudomonadota</taxon>
        <taxon>Alphaproteobacteria</taxon>
        <taxon>Hyphomicrobiales</taxon>
        <taxon>Beijerinckiaceae</taxon>
        <taxon>Methylocapsa</taxon>
    </lineage>
</organism>
<keyword evidence="1" id="KW-0732">Signal</keyword>
<gene>
    <name evidence="2" type="ORF">RZS28_19765</name>
</gene>
<feature type="chain" id="PRO_5046370199" evidence="1">
    <location>
        <begin position="28"/>
        <end position="91"/>
    </location>
</feature>
<dbReference type="RefSeq" id="WP_318655112.1">
    <property type="nucleotide sequence ID" value="NZ_CP136863.1"/>
</dbReference>
<reference evidence="2 3" key="1">
    <citation type="submission" date="2023-10" db="EMBL/GenBank/DDBJ databases">
        <title>Novel methanotroph of the genus Methylocapsa from a subarctic wetland.</title>
        <authorList>
            <person name="Belova S.E."/>
            <person name="Oshkin I.Y."/>
            <person name="Miroshnikov K."/>
            <person name="Dedysh S.N."/>
        </authorList>
    </citation>
    <scope>NUCLEOTIDE SEQUENCE [LARGE SCALE GENOMIC DNA]</scope>
    <source>
        <strain evidence="2 3">RX1</strain>
        <plasmid evidence="2 3">pRX1</plasmid>
    </source>
</reference>
<keyword evidence="3" id="KW-1185">Reference proteome</keyword>
<dbReference type="EMBL" id="CP136863">
    <property type="protein sequence ID" value="WOJ91685.1"/>
    <property type="molecule type" value="Genomic_DNA"/>
</dbReference>
<evidence type="ECO:0000256" key="1">
    <source>
        <dbReference type="SAM" id="SignalP"/>
    </source>
</evidence>
<evidence type="ECO:0000313" key="2">
    <source>
        <dbReference type="EMBL" id="WOJ91685.1"/>
    </source>
</evidence>